<evidence type="ECO:0000256" key="1">
    <source>
        <dbReference type="SAM" id="MobiDB-lite"/>
    </source>
</evidence>
<name>A0AAW1UMN3_9CUCU</name>
<evidence type="ECO:0000313" key="2">
    <source>
        <dbReference type="EMBL" id="KAK9880679.1"/>
    </source>
</evidence>
<feature type="compositionally biased region" description="Polar residues" evidence="1">
    <location>
        <begin position="118"/>
        <end position="133"/>
    </location>
</feature>
<protein>
    <submittedName>
        <fullName evidence="2">Uncharacterized protein</fullName>
    </submittedName>
</protein>
<reference evidence="2 3" key="1">
    <citation type="submission" date="2023-03" db="EMBL/GenBank/DDBJ databases">
        <title>Genome insight into feeding habits of ladybird beetles.</title>
        <authorList>
            <person name="Li H.-S."/>
            <person name="Huang Y.-H."/>
            <person name="Pang H."/>
        </authorList>
    </citation>
    <scope>NUCLEOTIDE SEQUENCE [LARGE SCALE GENOMIC DNA]</scope>
    <source>
        <strain evidence="2">SYSU_2023b</strain>
        <tissue evidence="2">Whole body</tissue>
    </source>
</reference>
<organism evidence="2 3">
    <name type="scientific">Henosepilachna vigintioctopunctata</name>
    <dbReference type="NCBI Taxonomy" id="420089"/>
    <lineage>
        <taxon>Eukaryota</taxon>
        <taxon>Metazoa</taxon>
        <taxon>Ecdysozoa</taxon>
        <taxon>Arthropoda</taxon>
        <taxon>Hexapoda</taxon>
        <taxon>Insecta</taxon>
        <taxon>Pterygota</taxon>
        <taxon>Neoptera</taxon>
        <taxon>Endopterygota</taxon>
        <taxon>Coleoptera</taxon>
        <taxon>Polyphaga</taxon>
        <taxon>Cucujiformia</taxon>
        <taxon>Coccinelloidea</taxon>
        <taxon>Coccinellidae</taxon>
        <taxon>Epilachninae</taxon>
        <taxon>Epilachnini</taxon>
        <taxon>Henosepilachna</taxon>
    </lineage>
</organism>
<proteinExistence type="predicted"/>
<accession>A0AAW1UMN3</accession>
<dbReference type="AlphaFoldDB" id="A0AAW1UMN3"/>
<gene>
    <name evidence="2" type="ORF">WA026_011915</name>
</gene>
<sequence>MLIRPLSFLIIRDTYILQDNISCFVRIIWFSKMILGQVICLLLISIVTSQDYTLENTQNSENPYEATINIESQNEQVSTSSTNPQNLENEISSEMKLEGQAGSSVNGPEETKERRPSEMQSDADQFLSSIQNSDELKNALSDELKSLKERETPRIETEKIFHNRKTPWKTQRCKQS</sequence>
<dbReference type="EMBL" id="JARQZJ010000065">
    <property type="protein sequence ID" value="KAK9880679.1"/>
    <property type="molecule type" value="Genomic_DNA"/>
</dbReference>
<keyword evidence="3" id="KW-1185">Reference proteome</keyword>
<feature type="region of interest" description="Disordered" evidence="1">
    <location>
        <begin position="73"/>
        <end position="134"/>
    </location>
</feature>
<comment type="caution">
    <text evidence="2">The sequence shown here is derived from an EMBL/GenBank/DDBJ whole genome shotgun (WGS) entry which is preliminary data.</text>
</comment>
<feature type="compositionally biased region" description="Polar residues" evidence="1">
    <location>
        <begin position="73"/>
        <end position="92"/>
    </location>
</feature>
<evidence type="ECO:0000313" key="3">
    <source>
        <dbReference type="Proteomes" id="UP001431783"/>
    </source>
</evidence>
<dbReference type="Proteomes" id="UP001431783">
    <property type="component" value="Unassembled WGS sequence"/>
</dbReference>